<comment type="caution">
    <text evidence="1">The sequence shown here is derived from an EMBL/GenBank/DDBJ whole genome shotgun (WGS) entry which is preliminary data.</text>
</comment>
<evidence type="ECO:0000313" key="1">
    <source>
        <dbReference type="EMBL" id="KAL1413186.1"/>
    </source>
</evidence>
<reference evidence="1 2" key="1">
    <citation type="submission" date="2023-08" db="EMBL/GenBank/DDBJ databases">
        <title>Annotated Genome Sequence of Vanrija albida AlHP1.</title>
        <authorList>
            <person name="Herzog R."/>
        </authorList>
    </citation>
    <scope>NUCLEOTIDE SEQUENCE [LARGE SCALE GENOMIC DNA]</scope>
    <source>
        <strain evidence="1 2">AlHP1</strain>
    </source>
</reference>
<dbReference type="GeneID" id="95981980"/>
<dbReference type="RefSeq" id="XP_069213130.1">
    <property type="nucleotide sequence ID" value="XM_069349586.1"/>
</dbReference>
<gene>
    <name evidence="1" type="ORF">Q8F55_000937</name>
</gene>
<organism evidence="1 2">
    <name type="scientific">Vanrija albida</name>
    <dbReference type="NCBI Taxonomy" id="181172"/>
    <lineage>
        <taxon>Eukaryota</taxon>
        <taxon>Fungi</taxon>
        <taxon>Dikarya</taxon>
        <taxon>Basidiomycota</taxon>
        <taxon>Agaricomycotina</taxon>
        <taxon>Tremellomycetes</taxon>
        <taxon>Trichosporonales</taxon>
        <taxon>Trichosporonaceae</taxon>
        <taxon>Vanrija</taxon>
    </lineage>
</organism>
<proteinExistence type="predicted"/>
<sequence>MPAAILSSPFLTLEVVERALQGELGPAERAKLLAARVHLLSEAPAPAPSPGSTTACPNPVPLLTARADLAEAYLSLSPPDAHAAEAELLAVQAECRRLLKRQGEADAARAEVAAVRERALGLLVRVEEGLGRAARAERWRGMMGAA</sequence>
<dbReference type="EMBL" id="JBBXJM010000001">
    <property type="protein sequence ID" value="KAL1413186.1"/>
    <property type="molecule type" value="Genomic_DNA"/>
</dbReference>
<dbReference type="Proteomes" id="UP001565368">
    <property type="component" value="Unassembled WGS sequence"/>
</dbReference>
<keyword evidence="2" id="KW-1185">Reference proteome</keyword>
<protein>
    <submittedName>
        <fullName evidence="1">Uncharacterized protein</fullName>
    </submittedName>
</protein>
<evidence type="ECO:0000313" key="2">
    <source>
        <dbReference type="Proteomes" id="UP001565368"/>
    </source>
</evidence>
<name>A0ABR3QEP4_9TREE</name>
<accession>A0ABR3QEP4</accession>